<feature type="compositionally biased region" description="Polar residues" evidence="3">
    <location>
        <begin position="88"/>
        <end position="104"/>
    </location>
</feature>
<feature type="compositionally biased region" description="Polar residues" evidence="3">
    <location>
        <begin position="125"/>
        <end position="149"/>
    </location>
</feature>
<evidence type="ECO:0008006" key="6">
    <source>
        <dbReference type="Google" id="ProtNLM"/>
    </source>
</evidence>
<accession>A0ABR2UV10</accession>
<evidence type="ECO:0000256" key="3">
    <source>
        <dbReference type="SAM" id="MobiDB-lite"/>
    </source>
</evidence>
<dbReference type="Proteomes" id="UP001408356">
    <property type="component" value="Unassembled WGS sequence"/>
</dbReference>
<feature type="compositionally biased region" description="Acidic residues" evidence="3">
    <location>
        <begin position="354"/>
        <end position="365"/>
    </location>
</feature>
<evidence type="ECO:0000256" key="2">
    <source>
        <dbReference type="ARBA" id="ARBA00023054"/>
    </source>
</evidence>
<comment type="caution">
    <text evidence="4">The sequence shown here is derived from an EMBL/GenBank/DDBJ whole genome shotgun (WGS) entry which is preliminary data.</text>
</comment>
<dbReference type="EMBL" id="JARVKF010000393">
    <property type="protein sequence ID" value="KAK9418121.1"/>
    <property type="molecule type" value="Genomic_DNA"/>
</dbReference>
<feature type="compositionally biased region" description="Basic and acidic residues" evidence="3">
    <location>
        <begin position="209"/>
        <end position="218"/>
    </location>
</feature>
<gene>
    <name evidence="4" type="ORF">SUNI508_08315</name>
</gene>
<feature type="compositionally biased region" description="Polar residues" evidence="3">
    <location>
        <begin position="248"/>
        <end position="260"/>
    </location>
</feature>
<evidence type="ECO:0000313" key="4">
    <source>
        <dbReference type="EMBL" id="KAK9418121.1"/>
    </source>
</evidence>
<dbReference type="SMART" id="SM00784">
    <property type="entry name" value="SPT2"/>
    <property type="match status" value="1"/>
</dbReference>
<comment type="similarity">
    <text evidence="1">Belongs to the SPT2 family.</text>
</comment>
<feature type="compositionally biased region" description="Acidic residues" evidence="3">
    <location>
        <begin position="327"/>
        <end position="343"/>
    </location>
</feature>
<dbReference type="Pfam" id="PF08243">
    <property type="entry name" value="SPT2"/>
    <property type="match status" value="1"/>
</dbReference>
<evidence type="ECO:0000313" key="5">
    <source>
        <dbReference type="Proteomes" id="UP001408356"/>
    </source>
</evidence>
<reference evidence="4 5" key="1">
    <citation type="journal article" date="2024" name="J. Plant Pathol.">
        <title>Sequence and assembly of the genome of Seiridium unicorne, isolate CBS 538.82, causal agent of cypress canker disease.</title>
        <authorList>
            <person name="Scali E."/>
            <person name="Rocca G.D."/>
            <person name="Danti R."/>
            <person name="Garbelotto M."/>
            <person name="Barberini S."/>
            <person name="Baroncelli R."/>
            <person name="Emiliani G."/>
        </authorList>
    </citation>
    <scope>NUCLEOTIDE SEQUENCE [LARGE SCALE GENOMIC DNA]</scope>
    <source>
        <strain evidence="4 5">BM-138-508</strain>
    </source>
</reference>
<feature type="compositionally biased region" description="Low complexity" evidence="3">
    <location>
        <begin position="288"/>
        <end position="309"/>
    </location>
</feature>
<evidence type="ECO:0000256" key="1">
    <source>
        <dbReference type="ARBA" id="ARBA00006461"/>
    </source>
</evidence>
<dbReference type="InterPro" id="IPR013256">
    <property type="entry name" value="Chromatin_SPT2"/>
</dbReference>
<sequence length="406" mass="42927">MPIGDLLAEITGEKPASAPPRAPVIKPATTTTTTTTTTGLKRKADSDSNSNGMPSKAVKQSQSGVRDPVTRKPSPPISRPATVAKPMASSTNGQRPGASGSASMSRDKPYTGTATPGRVIRKPETLTSLPSRKDSTASNARLGSSSVTLNAPKVAPPKPSPTTPTSAGPSKVPKKGSFAEIMARGAKAQQIAPKAGLIQHKAIGQTVLSKRERDEQKSKWKSGKVANDGRSSTIPSRDKLAPGARNGATAQPASKGNSRPVSAGKDAPEKKLKKAAMVSTGYTGTARPATTKASDAKATTSSSSRARPAGGLLAPPRTTRRDRFADEDSDMDGFIDDDEDEEDTAPRGYRYADEYDSDSDMEAGADDIYREEQRALRQAREDDAREEALLEKLKRDKEARKNRGGY</sequence>
<name>A0ABR2UV10_9PEZI</name>
<keyword evidence="2" id="KW-0175">Coiled coil</keyword>
<feature type="region of interest" description="Disordered" evidence="3">
    <location>
        <begin position="1"/>
        <end position="368"/>
    </location>
</feature>
<organism evidence="4 5">
    <name type="scientific">Seiridium unicorne</name>
    <dbReference type="NCBI Taxonomy" id="138068"/>
    <lineage>
        <taxon>Eukaryota</taxon>
        <taxon>Fungi</taxon>
        <taxon>Dikarya</taxon>
        <taxon>Ascomycota</taxon>
        <taxon>Pezizomycotina</taxon>
        <taxon>Sordariomycetes</taxon>
        <taxon>Xylariomycetidae</taxon>
        <taxon>Amphisphaeriales</taxon>
        <taxon>Sporocadaceae</taxon>
        <taxon>Seiridium</taxon>
    </lineage>
</organism>
<feature type="compositionally biased region" description="Polar residues" evidence="3">
    <location>
        <begin position="47"/>
        <end position="64"/>
    </location>
</feature>
<keyword evidence="5" id="KW-1185">Reference proteome</keyword>
<feature type="compositionally biased region" description="Low complexity" evidence="3">
    <location>
        <begin position="29"/>
        <end position="38"/>
    </location>
</feature>
<protein>
    <recommendedName>
        <fullName evidence="6">SPT2 chromatin protein</fullName>
    </recommendedName>
</protein>
<proteinExistence type="inferred from homology"/>